<evidence type="ECO:0000313" key="3">
    <source>
        <dbReference type="EMBL" id="EAL7090834.1"/>
    </source>
</evidence>
<evidence type="ECO:0000259" key="2">
    <source>
        <dbReference type="Pfam" id="PF00266"/>
    </source>
</evidence>
<evidence type="ECO:0000256" key="1">
    <source>
        <dbReference type="ARBA" id="ARBA00022898"/>
    </source>
</evidence>
<dbReference type="InterPro" id="IPR015422">
    <property type="entry name" value="PyrdxlP-dep_Trfase_small"/>
</dbReference>
<name>A0A5T1VN31_CAMJU</name>
<dbReference type="InterPro" id="IPR015424">
    <property type="entry name" value="PyrdxlP-dep_Trfase"/>
</dbReference>
<feature type="domain" description="Aminotransferase class V" evidence="2">
    <location>
        <begin position="3"/>
        <end position="95"/>
    </location>
</feature>
<organism evidence="3">
    <name type="scientific">Campylobacter jejuni</name>
    <dbReference type="NCBI Taxonomy" id="197"/>
    <lineage>
        <taxon>Bacteria</taxon>
        <taxon>Pseudomonadati</taxon>
        <taxon>Campylobacterota</taxon>
        <taxon>Epsilonproteobacteria</taxon>
        <taxon>Campylobacterales</taxon>
        <taxon>Campylobacteraceae</taxon>
        <taxon>Campylobacter</taxon>
    </lineage>
</organism>
<sequence>FFEKLKTIPNLILYAKNLKTRLPIFAFNIKGISPFDIAYELSKKYHIETRAGCACAGPYGHDLLGLKDNQKLKTKPGWLRISLHYTHEKEDIDYFFNALNKTIVKLSH</sequence>
<dbReference type="EMBL" id="AACQNU010000006">
    <property type="protein sequence ID" value="EAL7090834.1"/>
    <property type="molecule type" value="Genomic_DNA"/>
</dbReference>
<dbReference type="InterPro" id="IPR000192">
    <property type="entry name" value="Aminotrans_V_dom"/>
</dbReference>
<dbReference type="Gene3D" id="3.90.1150.10">
    <property type="entry name" value="Aspartate Aminotransferase, domain 1"/>
    <property type="match status" value="1"/>
</dbReference>
<dbReference type="GO" id="GO:0008483">
    <property type="term" value="F:transaminase activity"/>
    <property type="evidence" value="ECO:0007669"/>
    <property type="project" value="UniProtKB-KW"/>
</dbReference>
<gene>
    <name evidence="3" type="ORF">DUH84_01415</name>
</gene>
<dbReference type="Pfam" id="PF00266">
    <property type="entry name" value="Aminotran_5"/>
    <property type="match status" value="1"/>
</dbReference>
<dbReference type="PANTHER" id="PTHR43586">
    <property type="entry name" value="CYSTEINE DESULFURASE"/>
    <property type="match status" value="1"/>
</dbReference>
<reference evidence="3" key="1">
    <citation type="submission" date="2018-07" db="EMBL/GenBank/DDBJ databases">
        <authorList>
            <consortium name="NARMS: The National Antimicrobial Resistance Monitoring System"/>
        </authorList>
    </citation>
    <scope>NUCLEOTIDE SEQUENCE</scope>
    <source>
        <strain evidence="3">FSIS11811530</strain>
    </source>
</reference>
<dbReference type="PANTHER" id="PTHR43586:SF8">
    <property type="entry name" value="CYSTEINE DESULFURASE 1, CHLOROPLASTIC"/>
    <property type="match status" value="1"/>
</dbReference>
<comment type="caution">
    <text evidence="3">The sequence shown here is derived from an EMBL/GenBank/DDBJ whole genome shotgun (WGS) entry which is preliminary data.</text>
</comment>
<dbReference type="AlphaFoldDB" id="A0A5T1VN31"/>
<dbReference type="SUPFAM" id="SSF53383">
    <property type="entry name" value="PLP-dependent transferases"/>
    <property type="match status" value="1"/>
</dbReference>
<keyword evidence="3" id="KW-0808">Transferase</keyword>
<accession>A0A5T1VN31</accession>
<feature type="non-terminal residue" evidence="3">
    <location>
        <position position="1"/>
    </location>
</feature>
<protein>
    <submittedName>
        <fullName evidence="3">Aminotransferase class V-fold PLP-dependent enzyme</fullName>
    </submittedName>
</protein>
<keyword evidence="1" id="KW-0663">Pyridoxal phosphate</keyword>
<keyword evidence="3" id="KW-0032">Aminotransferase</keyword>
<proteinExistence type="predicted"/>